<protein>
    <submittedName>
        <fullName evidence="2">Uncharacterized protein</fullName>
    </submittedName>
</protein>
<accession>A0A397GAF8</accession>
<feature type="region of interest" description="Disordered" evidence="1">
    <location>
        <begin position="101"/>
        <end position="127"/>
    </location>
</feature>
<dbReference type="EMBL" id="PQFF01000477">
    <property type="protein sequence ID" value="RHZ48015.1"/>
    <property type="molecule type" value="Genomic_DNA"/>
</dbReference>
<gene>
    <name evidence="2" type="ORF">Glove_562g19</name>
</gene>
<sequence length="173" mass="20661">MSERELYTGCNALIAYLRAYNNKSYHSFLVHNRDIIISSLSMNFNWNDIDRTWIRNFLREAENFLEQKNFADLKEKCIERSSPEPCCPFCDEHNHIYDHEHEPDNHHESSGSGPRPYLDDHHGNNYNHEQVDYEQDYNNDHNHEQRNEELIGSAEQVEMNQINTVRPIYNHII</sequence>
<evidence type="ECO:0000256" key="1">
    <source>
        <dbReference type="SAM" id="MobiDB-lite"/>
    </source>
</evidence>
<proteinExistence type="predicted"/>
<reference evidence="2 3" key="1">
    <citation type="submission" date="2018-08" db="EMBL/GenBank/DDBJ databases">
        <title>Genome and evolution of the arbuscular mycorrhizal fungus Diversispora epigaea (formerly Glomus versiforme) and its bacterial endosymbionts.</title>
        <authorList>
            <person name="Sun X."/>
            <person name="Fei Z."/>
            <person name="Harrison M."/>
        </authorList>
    </citation>
    <scope>NUCLEOTIDE SEQUENCE [LARGE SCALE GENOMIC DNA]</scope>
    <source>
        <strain evidence="2 3">IT104</strain>
    </source>
</reference>
<dbReference type="Proteomes" id="UP000266861">
    <property type="component" value="Unassembled WGS sequence"/>
</dbReference>
<dbReference type="AlphaFoldDB" id="A0A397GAF8"/>
<evidence type="ECO:0000313" key="3">
    <source>
        <dbReference type="Proteomes" id="UP000266861"/>
    </source>
</evidence>
<keyword evidence="3" id="KW-1185">Reference proteome</keyword>
<comment type="caution">
    <text evidence="2">The sequence shown here is derived from an EMBL/GenBank/DDBJ whole genome shotgun (WGS) entry which is preliminary data.</text>
</comment>
<evidence type="ECO:0000313" key="2">
    <source>
        <dbReference type="EMBL" id="RHZ48015.1"/>
    </source>
</evidence>
<name>A0A397GAF8_9GLOM</name>
<dbReference type="OrthoDB" id="2304238at2759"/>
<organism evidence="2 3">
    <name type="scientific">Diversispora epigaea</name>
    <dbReference type="NCBI Taxonomy" id="1348612"/>
    <lineage>
        <taxon>Eukaryota</taxon>
        <taxon>Fungi</taxon>
        <taxon>Fungi incertae sedis</taxon>
        <taxon>Mucoromycota</taxon>
        <taxon>Glomeromycotina</taxon>
        <taxon>Glomeromycetes</taxon>
        <taxon>Diversisporales</taxon>
        <taxon>Diversisporaceae</taxon>
        <taxon>Diversispora</taxon>
    </lineage>
</organism>